<accession>A0AAV4U1B7</accession>
<dbReference type="EMBL" id="BPLR01012130">
    <property type="protein sequence ID" value="GIY51589.1"/>
    <property type="molecule type" value="Genomic_DNA"/>
</dbReference>
<protein>
    <submittedName>
        <fullName evidence="1">Uncharacterized protein</fullName>
    </submittedName>
</protein>
<gene>
    <name evidence="1" type="ORF">CEXT_719431</name>
</gene>
<dbReference type="Proteomes" id="UP001054945">
    <property type="component" value="Unassembled WGS sequence"/>
</dbReference>
<evidence type="ECO:0000313" key="1">
    <source>
        <dbReference type="EMBL" id="GIY51589.1"/>
    </source>
</evidence>
<keyword evidence="2" id="KW-1185">Reference proteome</keyword>
<name>A0AAV4U1B7_CAEEX</name>
<reference evidence="1 2" key="1">
    <citation type="submission" date="2021-06" db="EMBL/GenBank/DDBJ databases">
        <title>Caerostris extrusa draft genome.</title>
        <authorList>
            <person name="Kono N."/>
            <person name="Arakawa K."/>
        </authorList>
    </citation>
    <scope>NUCLEOTIDE SEQUENCE [LARGE SCALE GENOMIC DNA]</scope>
</reference>
<organism evidence="1 2">
    <name type="scientific">Caerostris extrusa</name>
    <name type="common">Bark spider</name>
    <name type="synonym">Caerostris bankana</name>
    <dbReference type="NCBI Taxonomy" id="172846"/>
    <lineage>
        <taxon>Eukaryota</taxon>
        <taxon>Metazoa</taxon>
        <taxon>Ecdysozoa</taxon>
        <taxon>Arthropoda</taxon>
        <taxon>Chelicerata</taxon>
        <taxon>Arachnida</taxon>
        <taxon>Araneae</taxon>
        <taxon>Araneomorphae</taxon>
        <taxon>Entelegynae</taxon>
        <taxon>Araneoidea</taxon>
        <taxon>Araneidae</taxon>
        <taxon>Caerostris</taxon>
    </lineage>
</organism>
<dbReference type="AlphaFoldDB" id="A0AAV4U1B7"/>
<sequence length="104" mass="11447">MPVEAGASWAIVMDWTLPTRGADGPLVLAPFNVMDGTFKFLSSVHRKDSVYHGLCRLAEKVNPAADSRRVNSRRTVLAPFNVMDGTLKFLSLVCAERIVRNSSI</sequence>
<comment type="caution">
    <text evidence="1">The sequence shown here is derived from an EMBL/GenBank/DDBJ whole genome shotgun (WGS) entry which is preliminary data.</text>
</comment>
<evidence type="ECO:0000313" key="2">
    <source>
        <dbReference type="Proteomes" id="UP001054945"/>
    </source>
</evidence>
<proteinExistence type="predicted"/>